<proteinExistence type="predicted"/>
<name>A0A0R3X1P4_HYDTA</name>
<evidence type="ECO:0000313" key="1">
    <source>
        <dbReference type="WBParaSite" id="TTAC_0000714801-mRNA-1"/>
    </source>
</evidence>
<organism evidence="1">
    <name type="scientific">Hydatigena taeniaeformis</name>
    <name type="common">Feline tapeworm</name>
    <name type="synonym">Taenia taeniaeformis</name>
    <dbReference type="NCBI Taxonomy" id="6205"/>
    <lineage>
        <taxon>Eukaryota</taxon>
        <taxon>Metazoa</taxon>
        <taxon>Spiralia</taxon>
        <taxon>Lophotrochozoa</taxon>
        <taxon>Platyhelminthes</taxon>
        <taxon>Cestoda</taxon>
        <taxon>Eucestoda</taxon>
        <taxon>Cyclophyllidea</taxon>
        <taxon>Taeniidae</taxon>
        <taxon>Hydatigera</taxon>
    </lineage>
</organism>
<dbReference type="WBParaSite" id="TTAC_0000714801-mRNA-1">
    <property type="protein sequence ID" value="TTAC_0000714801-mRNA-1"/>
    <property type="gene ID" value="TTAC_0000714801"/>
</dbReference>
<sequence length="53" mass="6069">MYKFVHKLTLFYMKSLSGRLIGSALKKYEVSSFKIMHPPVGTAARELIKFAHP</sequence>
<dbReference type="AlphaFoldDB" id="A0A0R3X1P4"/>
<protein>
    <submittedName>
        <fullName evidence="1">Ribosomal_L30 domain-containing protein</fullName>
    </submittedName>
</protein>
<accession>A0A0R3X1P4</accession>
<reference evidence="1" key="1">
    <citation type="submission" date="2017-02" db="UniProtKB">
        <authorList>
            <consortium name="WormBaseParasite"/>
        </authorList>
    </citation>
    <scope>IDENTIFICATION</scope>
</reference>